<dbReference type="EMBL" id="JAOPGA020000617">
    <property type="protein sequence ID" value="KAL0479983.1"/>
    <property type="molecule type" value="Genomic_DNA"/>
</dbReference>
<gene>
    <name evidence="3" type="ORF">AKO1_007301</name>
</gene>
<evidence type="ECO:0000256" key="1">
    <source>
        <dbReference type="SAM" id="SignalP"/>
    </source>
</evidence>
<comment type="caution">
    <text evidence="3">The sequence shown here is derived from an EMBL/GenBank/DDBJ whole genome shotgun (WGS) entry which is preliminary data.</text>
</comment>
<evidence type="ECO:0000313" key="4">
    <source>
        <dbReference type="Proteomes" id="UP001431209"/>
    </source>
</evidence>
<keyword evidence="1" id="KW-0732">Signal</keyword>
<reference evidence="3 4" key="1">
    <citation type="submission" date="2024-03" db="EMBL/GenBank/DDBJ databases">
        <title>The Acrasis kona genome and developmental transcriptomes reveal deep origins of eukaryotic multicellular pathways.</title>
        <authorList>
            <person name="Sheikh S."/>
            <person name="Fu C.-J."/>
            <person name="Brown M.W."/>
            <person name="Baldauf S.L."/>
        </authorList>
    </citation>
    <scope>NUCLEOTIDE SEQUENCE [LARGE SCALE GENOMIC DNA]</scope>
    <source>
        <strain evidence="3 4">ATCC MYA-3509</strain>
    </source>
</reference>
<keyword evidence="4" id="KW-1185">Reference proteome</keyword>
<dbReference type="AlphaFoldDB" id="A0AAW2YSP4"/>
<dbReference type="Proteomes" id="UP001431209">
    <property type="component" value="Unassembled WGS sequence"/>
</dbReference>
<dbReference type="SUPFAM" id="SSF57414">
    <property type="entry name" value="Hairpin loop containing domain-like"/>
    <property type="match status" value="1"/>
</dbReference>
<evidence type="ECO:0000259" key="2">
    <source>
        <dbReference type="PROSITE" id="PS50948"/>
    </source>
</evidence>
<organism evidence="3 4">
    <name type="scientific">Acrasis kona</name>
    <dbReference type="NCBI Taxonomy" id="1008807"/>
    <lineage>
        <taxon>Eukaryota</taxon>
        <taxon>Discoba</taxon>
        <taxon>Heterolobosea</taxon>
        <taxon>Tetramitia</taxon>
        <taxon>Eutetramitia</taxon>
        <taxon>Acrasidae</taxon>
        <taxon>Acrasis</taxon>
    </lineage>
</organism>
<name>A0AAW2YSP4_9EUKA</name>
<feature type="chain" id="PRO_5043340867" evidence="1">
    <location>
        <begin position="20"/>
        <end position="177"/>
    </location>
</feature>
<feature type="signal peptide" evidence="1">
    <location>
        <begin position="1"/>
        <end position="19"/>
    </location>
</feature>
<proteinExistence type="predicted"/>
<dbReference type="Gene3D" id="3.50.4.10">
    <property type="entry name" value="Hepatocyte Growth Factor"/>
    <property type="match status" value="1"/>
</dbReference>
<evidence type="ECO:0000313" key="3">
    <source>
        <dbReference type="EMBL" id="KAL0479983.1"/>
    </source>
</evidence>
<feature type="domain" description="Apple" evidence="2">
    <location>
        <begin position="99"/>
        <end position="177"/>
    </location>
</feature>
<dbReference type="PROSITE" id="PS50948">
    <property type="entry name" value="PAN"/>
    <property type="match status" value="1"/>
</dbReference>
<protein>
    <submittedName>
        <fullName evidence="3">DnaG</fullName>
    </submittedName>
</protein>
<dbReference type="Pfam" id="PF14295">
    <property type="entry name" value="PAN_4"/>
    <property type="match status" value="1"/>
</dbReference>
<dbReference type="InterPro" id="IPR003609">
    <property type="entry name" value="Pan_app"/>
</dbReference>
<accession>A0AAW2YSP4</accession>
<sequence>MHLILSFILVAILVASTLGGACSGGVQVCCGSSSVGCSGNYCKACCNGVCGCFYYRSGTCSSSQTPCVDVNNPDYPIRDGNCNYRYVPSPTTTRAPNNSTNGIYGPIDSFDRPGRDLVGQPITASSAQDCQTKCYRNRRCLSWAFDSCGTSCWLKSSSPAKAVNSCRKSGVITASRN</sequence>